<name>A0ABP6YL42_9PSEU</name>
<feature type="signal peptide" evidence="1">
    <location>
        <begin position="1"/>
        <end position="31"/>
    </location>
</feature>
<evidence type="ECO:0000313" key="3">
    <source>
        <dbReference type="Proteomes" id="UP001500689"/>
    </source>
</evidence>
<keyword evidence="1" id="KW-0732">Signal</keyword>
<comment type="caution">
    <text evidence="2">The sequence shown here is derived from an EMBL/GenBank/DDBJ whole genome shotgun (WGS) entry which is preliminary data.</text>
</comment>
<evidence type="ECO:0000256" key="1">
    <source>
        <dbReference type="SAM" id="SignalP"/>
    </source>
</evidence>
<sequence length="148" mass="14853">MGVMGMKRGVITGAVAGALLVAAGGTAVAFAQGDAPAVSEAAAKPAASADVNGKSEGSVTTGDYYVWLLEANDKGEGLGTGIPPHTTQDLKSLHWDSGDFTPTTLRFSVGKDSDGPDVASYPVPAPGKFVACTATGTEADPNIQCVVR</sequence>
<keyword evidence="3" id="KW-1185">Reference proteome</keyword>
<evidence type="ECO:0008006" key="4">
    <source>
        <dbReference type="Google" id="ProtNLM"/>
    </source>
</evidence>
<dbReference type="Proteomes" id="UP001500689">
    <property type="component" value="Unassembled WGS sequence"/>
</dbReference>
<feature type="chain" id="PRO_5047201052" description="Secreted protein" evidence="1">
    <location>
        <begin position="32"/>
        <end position="148"/>
    </location>
</feature>
<evidence type="ECO:0000313" key="2">
    <source>
        <dbReference type="EMBL" id="GAA3585896.1"/>
    </source>
</evidence>
<organism evidence="2 3">
    <name type="scientific">Amycolatopsis ultiminotia</name>
    <dbReference type="NCBI Taxonomy" id="543629"/>
    <lineage>
        <taxon>Bacteria</taxon>
        <taxon>Bacillati</taxon>
        <taxon>Actinomycetota</taxon>
        <taxon>Actinomycetes</taxon>
        <taxon>Pseudonocardiales</taxon>
        <taxon>Pseudonocardiaceae</taxon>
        <taxon>Amycolatopsis</taxon>
    </lineage>
</organism>
<gene>
    <name evidence="2" type="ORF">GCM10022222_83160</name>
</gene>
<accession>A0ABP6YL42</accession>
<protein>
    <recommendedName>
        <fullName evidence="4">Secreted protein</fullName>
    </recommendedName>
</protein>
<reference evidence="3" key="1">
    <citation type="journal article" date="2019" name="Int. J. Syst. Evol. Microbiol.">
        <title>The Global Catalogue of Microorganisms (GCM) 10K type strain sequencing project: providing services to taxonomists for standard genome sequencing and annotation.</title>
        <authorList>
            <consortium name="The Broad Institute Genomics Platform"/>
            <consortium name="The Broad Institute Genome Sequencing Center for Infectious Disease"/>
            <person name="Wu L."/>
            <person name="Ma J."/>
        </authorList>
    </citation>
    <scope>NUCLEOTIDE SEQUENCE [LARGE SCALE GENOMIC DNA]</scope>
    <source>
        <strain evidence="3">JCM 16898</strain>
    </source>
</reference>
<proteinExistence type="predicted"/>
<dbReference type="RefSeq" id="WP_344869074.1">
    <property type="nucleotide sequence ID" value="NZ_BAAAZN010000031.1"/>
</dbReference>
<dbReference type="EMBL" id="BAAAZN010000031">
    <property type="protein sequence ID" value="GAA3585896.1"/>
    <property type="molecule type" value="Genomic_DNA"/>
</dbReference>